<sequence length="59" mass="6653">MGMPRMRIGAVGRQANAIHPMKMGLMIMPMRQRKQPSSKEVGTQREHGNETTGIHNFGY</sequence>
<dbReference type="Proteomes" id="UP000320672">
    <property type="component" value="Chromosome"/>
</dbReference>
<feature type="region of interest" description="Disordered" evidence="1">
    <location>
        <begin position="31"/>
        <end position="59"/>
    </location>
</feature>
<evidence type="ECO:0000256" key="1">
    <source>
        <dbReference type="SAM" id="MobiDB-lite"/>
    </source>
</evidence>
<feature type="compositionally biased region" description="Polar residues" evidence="1">
    <location>
        <begin position="50"/>
        <end position="59"/>
    </location>
</feature>
<protein>
    <submittedName>
        <fullName evidence="2">Uncharacterized protein</fullName>
    </submittedName>
</protein>
<reference evidence="2 3" key="1">
    <citation type="submission" date="2019-02" db="EMBL/GenBank/DDBJ databases">
        <title>Deep-cultivation of Planctomycetes and their phenomic and genomic characterization uncovers novel biology.</title>
        <authorList>
            <person name="Wiegand S."/>
            <person name="Jogler M."/>
            <person name="Boedeker C."/>
            <person name="Pinto D."/>
            <person name="Vollmers J."/>
            <person name="Rivas-Marin E."/>
            <person name="Kohn T."/>
            <person name="Peeters S.H."/>
            <person name="Heuer A."/>
            <person name="Rast P."/>
            <person name="Oberbeckmann S."/>
            <person name="Bunk B."/>
            <person name="Jeske O."/>
            <person name="Meyerdierks A."/>
            <person name="Storesund J.E."/>
            <person name="Kallscheuer N."/>
            <person name="Luecker S."/>
            <person name="Lage O.M."/>
            <person name="Pohl T."/>
            <person name="Merkel B.J."/>
            <person name="Hornburger P."/>
            <person name="Mueller R.-W."/>
            <person name="Bruemmer F."/>
            <person name="Labrenz M."/>
            <person name="Spormann A.M."/>
            <person name="Op den Camp H."/>
            <person name="Overmann J."/>
            <person name="Amann R."/>
            <person name="Jetten M.S.M."/>
            <person name="Mascher T."/>
            <person name="Medema M.H."/>
            <person name="Devos D.P."/>
            <person name="Kaster A.-K."/>
            <person name="Ovreas L."/>
            <person name="Rohde M."/>
            <person name="Galperin M.Y."/>
            <person name="Jogler C."/>
        </authorList>
    </citation>
    <scope>NUCLEOTIDE SEQUENCE [LARGE SCALE GENOMIC DNA]</scope>
    <source>
        <strain evidence="2 3">FF011L</strain>
    </source>
</reference>
<proteinExistence type="predicted"/>
<name>A0A517MD24_9BACT</name>
<evidence type="ECO:0000313" key="2">
    <source>
        <dbReference type="EMBL" id="QDS92781.1"/>
    </source>
</evidence>
<gene>
    <name evidence="2" type="ORF">FF011L_15300</name>
</gene>
<dbReference type="KEGG" id="rml:FF011L_15300"/>
<accession>A0A517MD24</accession>
<keyword evidence="3" id="KW-1185">Reference proteome</keyword>
<organism evidence="2 3">
    <name type="scientific">Roseimaritima multifibrata</name>
    <dbReference type="NCBI Taxonomy" id="1930274"/>
    <lineage>
        <taxon>Bacteria</taxon>
        <taxon>Pseudomonadati</taxon>
        <taxon>Planctomycetota</taxon>
        <taxon>Planctomycetia</taxon>
        <taxon>Pirellulales</taxon>
        <taxon>Pirellulaceae</taxon>
        <taxon>Roseimaritima</taxon>
    </lineage>
</organism>
<dbReference type="EMBL" id="CP036262">
    <property type="protein sequence ID" value="QDS92781.1"/>
    <property type="molecule type" value="Genomic_DNA"/>
</dbReference>
<dbReference type="AlphaFoldDB" id="A0A517MD24"/>
<evidence type="ECO:0000313" key="3">
    <source>
        <dbReference type="Proteomes" id="UP000320672"/>
    </source>
</evidence>